<dbReference type="PROSITE" id="PS51257">
    <property type="entry name" value="PROKAR_LIPOPROTEIN"/>
    <property type="match status" value="1"/>
</dbReference>
<accession>A0A0N5CHJ7</accession>
<protein>
    <submittedName>
        <fullName evidence="2">Peptidase A2 domain-containing protein</fullName>
    </submittedName>
</protein>
<organism evidence="1 2">
    <name type="scientific">Strongyloides papillosus</name>
    <name type="common">Intestinal threadworm</name>
    <dbReference type="NCBI Taxonomy" id="174720"/>
    <lineage>
        <taxon>Eukaryota</taxon>
        <taxon>Metazoa</taxon>
        <taxon>Ecdysozoa</taxon>
        <taxon>Nematoda</taxon>
        <taxon>Chromadorea</taxon>
        <taxon>Rhabditida</taxon>
        <taxon>Tylenchina</taxon>
        <taxon>Panagrolaimomorpha</taxon>
        <taxon>Strongyloidoidea</taxon>
        <taxon>Strongyloididae</taxon>
        <taxon>Strongyloides</taxon>
    </lineage>
</organism>
<dbReference type="AlphaFoldDB" id="A0A0N5CHJ7"/>
<dbReference type="Proteomes" id="UP000046392">
    <property type="component" value="Unplaced"/>
</dbReference>
<sequence>MKLDTGSDVTCINISTYANLKSPKLLPTNFSASSCTDGSVKVHDYFVTEVAFQKNVEIYVSDIQRNLLGGVTVWRYILKLVTDREKQLVQLKENKIFEFQQVEDSVLCQLIIDSFPNFVSTKLNPDGIKHFELDVKLKKNAHPIFVPFRIVPLPYQDKVKKTLSE</sequence>
<evidence type="ECO:0000313" key="2">
    <source>
        <dbReference type="WBParaSite" id="SPAL_0001731100.1"/>
    </source>
</evidence>
<evidence type="ECO:0000313" key="1">
    <source>
        <dbReference type="Proteomes" id="UP000046392"/>
    </source>
</evidence>
<reference evidence="2" key="1">
    <citation type="submission" date="2017-02" db="UniProtKB">
        <authorList>
            <consortium name="WormBaseParasite"/>
        </authorList>
    </citation>
    <scope>IDENTIFICATION</scope>
</reference>
<proteinExistence type="predicted"/>
<keyword evidence="1" id="KW-1185">Reference proteome</keyword>
<name>A0A0N5CHJ7_STREA</name>
<dbReference type="WBParaSite" id="SPAL_0001731100.1">
    <property type="protein sequence ID" value="SPAL_0001731100.1"/>
    <property type="gene ID" value="SPAL_0001731100"/>
</dbReference>